<dbReference type="InterPro" id="IPR029063">
    <property type="entry name" value="SAM-dependent_MTases_sf"/>
</dbReference>
<dbReference type="SUPFAM" id="SSF53335">
    <property type="entry name" value="S-adenosyl-L-methionine-dependent methyltransferases"/>
    <property type="match status" value="1"/>
</dbReference>
<dbReference type="GO" id="GO:0008170">
    <property type="term" value="F:N-methyltransferase activity"/>
    <property type="evidence" value="ECO:0007669"/>
    <property type="project" value="InterPro"/>
</dbReference>
<keyword evidence="1 6" id="KW-0489">Methyltransferase</keyword>
<accession>A0A9D1JBT3</accession>
<evidence type="ECO:0000256" key="4">
    <source>
        <dbReference type="RuleBase" id="RU362026"/>
    </source>
</evidence>
<dbReference type="GO" id="GO:0003677">
    <property type="term" value="F:DNA binding"/>
    <property type="evidence" value="ECO:0007669"/>
    <property type="project" value="InterPro"/>
</dbReference>
<dbReference type="InterPro" id="IPR036086">
    <property type="entry name" value="ParB/Sulfiredoxin_sf"/>
</dbReference>
<dbReference type="Gene3D" id="3.90.1530.10">
    <property type="entry name" value="Conserved hypothetical protein from pyrococcus furiosus pfu- 392566-001, ParB domain"/>
    <property type="match status" value="1"/>
</dbReference>
<dbReference type="Gene3D" id="3.40.50.150">
    <property type="entry name" value="Vaccinia Virus protein VP39"/>
    <property type="match status" value="1"/>
</dbReference>
<dbReference type="EMBL" id="DVHM01000178">
    <property type="protein sequence ID" value="HIR71658.1"/>
    <property type="molecule type" value="Genomic_DNA"/>
</dbReference>
<comment type="caution">
    <text evidence="6">The sequence shown here is derived from an EMBL/GenBank/DDBJ whole genome shotgun (WGS) entry which is preliminary data.</text>
</comment>
<protein>
    <recommendedName>
        <fullName evidence="4">Methyltransferase</fullName>
        <ecNumber evidence="4">2.1.1.-</ecNumber>
    </recommendedName>
</protein>
<evidence type="ECO:0000259" key="5">
    <source>
        <dbReference type="SMART" id="SM00470"/>
    </source>
</evidence>
<dbReference type="PRINTS" id="PR00508">
    <property type="entry name" value="S21N4MTFRASE"/>
</dbReference>
<reference evidence="6" key="1">
    <citation type="submission" date="2020-10" db="EMBL/GenBank/DDBJ databases">
        <authorList>
            <person name="Gilroy R."/>
        </authorList>
    </citation>
    <scope>NUCLEOTIDE SEQUENCE</scope>
    <source>
        <strain evidence="6">ChiSjej5B23-6657</strain>
    </source>
</reference>
<dbReference type="InterPro" id="IPR003115">
    <property type="entry name" value="ParB_N"/>
</dbReference>
<evidence type="ECO:0000256" key="3">
    <source>
        <dbReference type="ARBA" id="ARBA00022747"/>
    </source>
</evidence>
<dbReference type="Pfam" id="PF02195">
    <property type="entry name" value="ParB_N"/>
    <property type="match status" value="1"/>
</dbReference>
<dbReference type="SMART" id="SM00470">
    <property type="entry name" value="ParB"/>
    <property type="match status" value="1"/>
</dbReference>
<dbReference type="Proteomes" id="UP000823912">
    <property type="component" value="Unassembled WGS sequence"/>
</dbReference>
<dbReference type="Pfam" id="PF01555">
    <property type="entry name" value="N6_N4_Mtase"/>
    <property type="match status" value="1"/>
</dbReference>
<dbReference type="InterPro" id="IPR001091">
    <property type="entry name" value="RM_Methyltransferase"/>
</dbReference>
<comment type="similarity">
    <text evidence="4">Belongs to the N(4)/N(6)-methyltransferase family.</text>
</comment>
<proteinExistence type="inferred from homology"/>
<evidence type="ECO:0000256" key="1">
    <source>
        <dbReference type="ARBA" id="ARBA00022603"/>
    </source>
</evidence>
<organism evidence="6 7">
    <name type="scientific">Candidatus Pullilachnospira gallistercoris</name>
    <dbReference type="NCBI Taxonomy" id="2840911"/>
    <lineage>
        <taxon>Bacteria</taxon>
        <taxon>Bacillati</taxon>
        <taxon>Bacillota</taxon>
        <taxon>Clostridia</taxon>
        <taxon>Lachnospirales</taxon>
        <taxon>Lachnospiraceae</taxon>
        <taxon>Lachnospiraceae incertae sedis</taxon>
        <taxon>Candidatus Pullilachnospira</taxon>
    </lineage>
</organism>
<dbReference type="AlphaFoldDB" id="A0A9D1JBT3"/>
<gene>
    <name evidence="6" type="ORF">IAA55_10325</name>
</gene>
<dbReference type="CDD" id="cd16401">
    <property type="entry name" value="ParB_N_like_MT"/>
    <property type="match status" value="1"/>
</dbReference>
<evidence type="ECO:0000256" key="2">
    <source>
        <dbReference type="ARBA" id="ARBA00022679"/>
    </source>
</evidence>
<keyword evidence="2" id="KW-0808">Transferase</keyword>
<reference evidence="6" key="2">
    <citation type="journal article" date="2021" name="PeerJ">
        <title>Extensive microbial diversity within the chicken gut microbiome revealed by metagenomics and culture.</title>
        <authorList>
            <person name="Gilroy R."/>
            <person name="Ravi A."/>
            <person name="Getino M."/>
            <person name="Pursley I."/>
            <person name="Horton D.L."/>
            <person name="Alikhan N.F."/>
            <person name="Baker D."/>
            <person name="Gharbi K."/>
            <person name="Hall N."/>
            <person name="Watson M."/>
            <person name="Adriaenssens E.M."/>
            <person name="Foster-Nyarko E."/>
            <person name="Jarju S."/>
            <person name="Secka A."/>
            <person name="Antonio M."/>
            <person name="Oren A."/>
            <person name="Chaudhuri R.R."/>
            <person name="La Ragione R."/>
            <person name="Hildebrand F."/>
            <person name="Pallen M.J."/>
        </authorList>
    </citation>
    <scope>NUCLEOTIDE SEQUENCE</scope>
    <source>
        <strain evidence="6">ChiSjej5B23-6657</strain>
    </source>
</reference>
<dbReference type="GO" id="GO:0032259">
    <property type="term" value="P:methylation"/>
    <property type="evidence" value="ECO:0007669"/>
    <property type="project" value="UniProtKB-KW"/>
</dbReference>
<name>A0A9D1JBT3_9FIRM</name>
<dbReference type="InterPro" id="IPR015840">
    <property type="entry name" value="DNA_MeTrfase_ParB"/>
</dbReference>
<dbReference type="InterPro" id="IPR002941">
    <property type="entry name" value="DNA_methylase_N4/N6"/>
</dbReference>
<dbReference type="GO" id="GO:0009307">
    <property type="term" value="P:DNA restriction-modification system"/>
    <property type="evidence" value="ECO:0007669"/>
    <property type="project" value="UniProtKB-KW"/>
</dbReference>
<dbReference type="PIRSF" id="PIRSF036758">
    <property type="entry name" value="Aden_M_ParB"/>
    <property type="match status" value="1"/>
</dbReference>
<feature type="domain" description="ParB-like N-terminal" evidence="5">
    <location>
        <begin position="8"/>
        <end position="96"/>
    </location>
</feature>
<sequence length="423" mass="47827">MKPTAELKVLPVTVLKPAAYNPRKKLKPGDKEYEKIKNSIEEFGFADPLVVNADMTIIGGHQRLNVAIAMGYTEVPCAVVDIDKTREKALNIALNKITGAWDDSLLADLLKDIENSDFDLGKTGFDPPEIETLFNKVHSKEVKEDDFDVESELKQPVFSRDGDLWVLGKHKVFCGDSTLPESYAQVLDGVKANLVLTDLPYFVSYEGTAGTIQNDDLPDEEAYQFTEKAMRCMHDNLADDGSIYVFHSDSKGLIFRRAFDAVGFYLSGCCIWKKNALVLGRSPYQWQHEPCLYGWKKDGRHQWYSDRKQTTIWEYDRPKSNKLHPTMKPIGLMSYPIKNSTMTNAIVLDPFLGSGSTLIACEETDRACRGIELDPKFVDVIVKRYIEHQSGHYDDVYVIRDGQKLKFEEVASFEPETEGSHGE</sequence>
<evidence type="ECO:0000313" key="7">
    <source>
        <dbReference type="Proteomes" id="UP000823912"/>
    </source>
</evidence>
<dbReference type="SUPFAM" id="SSF110849">
    <property type="entry name" value="ParB/Sulfiredoxin"/>
    <property type="match status" value="1"/>
</dbReference>
<dbReference type="EC" id="2.1.1.-" evidence="4"/>
<evidence type="ECO:0000313" key="6">
    <source>
        <dbReference type="EMBL" id="HIR71658.1"/>
    </source>
</evidence>
<keyword evidence="3" id="KW-0680">Restriction system</keyword>